<evidence type="ECO:0000313" key="2">
    <source>
        <dbReference type="EMBL" id="KAL2512128.1"/>
    </source>
</evidence>
<sequence>MEEAVSSEDIDPRITGVESQTSPVEELEGFTVDPNDPTMKLQVGKDFLEKSKEAMKRFLRHNLDIFAWKHEDMVGIDPKVSYHHLNVDPKFLSHRHKKRSLNLEKYEALKEEEETGSKWTAECEAAFQALKKHLGHALLLLKLYPLKSVSSGPDSRRGTSAACLLRKQGPLGSRDMIPRYGKAWHYHSSSPP</sequence>
<accession>A0ABD1THB4</accession>
<dbReference type="AlphaFoldDB" id="A0ABD1THB4"/>
<evidence type="ECO:0000313" key="3">
    <source>
        <dbReference type="Proteomes" id="UP001604336"/>
    </source>
</evidence>
<reference evidence="3" key="1">
    <citation type="submission" date="2024-07" db="EMBL/GenBank/DDBJ databases">
        <title>Two chromosome-level genome assemblies of Korean endemic species Abeliophyllum distichum and Forsythia ovata (Oleaceae).</title>
        <authorList>
            <person name="Jang H."/>
        </authorList>
    </citation>
    <scope>NUCLEOTIDE SEQUENCE [LARGE SCALE GENOMIC DNA]</scope>
</reference>
<dbReference type="EMBL" id="JBFOLK010000005">
    <property type="protein sequence ID" value="KAL2512128.1"/>
    <property type="molecule type" value="Genomic_DNA"/>
</dbReference>
<keyword evidence="3" id="KW-1185">Reference proteome</keyword>
<evidence type="ECO:0000256" key="1">
    <source>
        <dbReference type="SAM" id="MobiDB-lite"/>
    </source>
</evidence>
<comment type="caution">
    <text evidence="2">The sequence shown here is derived from an EMBL/GenBank/DDBJ whole genome shotgun (WGS) entry which is preliminary data.</text>
</comment>
<protein>
    <submittedName>
        <fullName evidence="2">Uncharacterized protein</fullName>
    </submittedName>
</protein>
<proteinExistence type="predicted"/>
<feature type="region of interest" description="Disordered" evidence="1">
    <location>
        <begin position="1"/>
        <end position="35"/>
    </location>
</feature>
<name>A0ABD1THB4_9LAMI</name>
<gene>
    <name evidence="2" type="ORF">Adt_17728</name>
</gene>
<dbReference type="Proteomes" id="UP001604336">
    <property type="component" value="Unassembled WGS sequence"/>
</dbReference>
<organism evidence="2 3">
    <name type="scientific">Abeliophyllum distichum</name>
    <dbReference type="NCBI Taxonomy" id="126358"/>
    <lineage>
        <taxon>Eukaryota</taxon>
        <taxon>Viridiplantae</taxon>
        <taxon>Streptophyta</taxon>
        <taxon>Embryophyta</taxon>
        <taxon>Tracheophyta</taxon>
        <taxon>Spermatophyta</taxon>
        <taxon>Magnoliopsida</taxon>
        <taxon>eudicotyledons</taxon>
        <taxon>Gunneridae</taxon>
        <taxon>Pentapetalae</taxon>
        <taxon>asterids</taxon>
        <taxon>lamiids</taxon>
        <taxon>Lamiales</taxon>
        <taxon>Oleaceae</taxon>
        <taxon>Forsythieae</taxon>
        <taxon>Abeliophyllum</taxon>
    </lineage>
</organism>